<dbReference type="Proteomes" id="UP000033121">
    <property type="component" value="Unassembled WGS sequence"/>
</dbReference>
<organism evidence="1 2">
    <name type="scientific">Flavihumibacter petaseus NBRC 106054</name>
    <dbReference type="NCBI Taxonomy" id="1220578"/>
    <lineage>
        <taxon>Bacteria</taxon>
        <taxon>Pseudomonadati</taxon>
        <taxon>Bacteroidota</taxon>
        <taxon>Chitinophagia</taxon>
        <taxon>Chitinophagales</taxon>
        <taxon>Chitinophagaceae</taxon>
        <taxon>Flavihumibacter</taxon>
    </lineage>
</organism>
<name>A0A0E9N3U2_9BACT</name>
<reference evidence="1 2" key="1">
    <citation type="submission" date="2015-04" db="EMBL/GenBank/DDBJ databases">
        <title>Whole genome shotgun sequence of Flavihumibacter petaseus NBRC 106054.</title>
        <authorList>
            <person name="Miyazawa S."/>
            <person name="Hosoyama A."/>
            <person name="Hashimoto M."/>
            <person name="Noguchi M."/>
            <person name="Tsuchikane K."/>
            <person name="Ohji S."/>
            <person name="Yamazoe A."/>
            <person name="Ichikawa N."/>
            <person name="Kimura A."/>
            <person name="Fujita N."/>
        </authorList>
    </citation>
    <scope>NUCLEOTIDE SEQUENCE [LARGE SCALE GENOMIC DNA]</scope>
    <source>
        <strain evidence="1 2">NBRC 106054</strain>
    </source>
</reference>
<keyword evidence="2" id="KW-1185">Reference proteome</keyword>
<sequence length="165" mass="19467">MHLLLVIFLVLSPFLFWLGFRSVFVQRRKKGMKAVREVYHSITARHALSISDVDVFGNRLIAIDKHFSKLVMVVHRNAVTWETCVDTSNILFCRVIKEQQEGTRGFRRVRLEITLDDAAEPLGFVFFEEEADDRRELPYRVQRAQFWKRLIQLQLSFIQVSQKVN</sequence>
<proteinExistence type="predicted"/>
<evidence type="ECO:0000313" key="1">
    <source>
        <dbReference type="EMBL" id="GAO44030.1"/>
    </source>
</evidence>
<dbReference type="STRING" id="1220578.FPE01S_03_00700"/>
<accession>A0A0E9N3U2</accession>
<dbReference type="AlphaFoldDB" id="A0A0E9N3U2"/>
<protein>
    <submittedName>
        <fullName evidence="1">Uncharacterized protein</fullName>
    </submittedName>
</protein>
<dbReference type="RefSeq" id="WP_157474060.1">
    <property type="nucleotide sequence ID" value="NZ_BBWV01000003.1"/>
</dbReference>
<dbReference type="EMBL" id="BBWV01000003">
    <property type="protein sequence ID" value="GAO44030.1"/>
    <property type="molecule type" value="Genomic_DNA"/>
</dbReference>
<comment type="caution">
    <text evidence="1">The sequence shown here is derived from an EMBL/GenBank/DDBJ whole genome shotgun (WGS) entry which is preliminary data.</text>
</comment>
<evidence type="ECO:0000313" key="2">
    <source>
        <dbReference type="Proteomes" id="UP000033121"/>
    </source>
</evidence>
<gene>
    <name evidence="1" type="ORF">FPE01S_03_00700</name>
</gene>